<protein>
    <submittedName>
        <fullName evidence="3">Porin family protein</fullName>
    </submittedName>
</protein>
<dbReference type="AlphaFoldDB" id="A0A936Z9Z6"/>
<keyword evidence="4" id="KW-1185">Reference proteome</keyword>
<dbReference type="InterPro" id="IPR011250">
    <property type="entry name" value="OMP/PagP_B-barrel"/>
</dbReference>
<dbReference type="EMBL" id="JAEQMY010000027">
    <property type="protein sequence ID" value="MBL0405731.1"/>
    <property type="molecule type" value="Genomic_DNA"/>
</dbReference>
<dbReference type="Gene3D" id="2.40.160.20">
    <property type="match status" value="1"/>
</dbReference>
<keyword evidence="2" id="KW-0732">Signal</keyword>
<evidence type="ECO:0000313" key="4">
    <source>
        <dbReference type="Proteomes" id="UP000605848"/>
    </source>
</evidence>
<dbReference type="PANTHER" id="PTHR34001:SF3">
    <property type="entry name" value="BLL7405 PROTEIN"/>
    <property type="match status" value="1"/>
</dbReference>
<evidence type="ECO:0000256" key="1">
    <source>
        <dbReference type="ARBA" id="ARBA00038306"/>
    </source>
</evidence>
<gene>
    <name evidence="3" type="ORF">JKG68_17360</name>
</gene>
<dbReference type="RefSeq" id="WP_202062053.1">
    <property type="nucleotide sequence ID" value="NZ_JAEQMY010000027.1"/>
</dbReference>
<feature type="chain" id="PRO_5037910562" evidence="2">
    <location>
        <begin position="25"/>
        <end position="263"/>
    </location>
</feature>
<name>A0A936Z9Z6_9HYPH</name>
<accession>A0A936Z9Z6</accession>
<dbReference type="SUPFAM" id="SSF56925">
    <property type="entry name" value="OMPA-like"/>
    <property type="match status" value="1"/>
</dbReference>
<comment type="caution">
    <text evidence="3">The sequence shown here is derived from an EMBL/GenBank/DDBJ whole genome shotgun (WGS) entry which is preliminary data.</text>
</comment>
<feature type="signal peptide" evidence="2">
    <location>
        <begin position="1"/>
        <end position="24"/>
    </location>
</feature>
<comment type="similarity">
    <text evidence="1">Belongs to the Omp25/RopB family.</text>
</comment>
<organism evidence="3 4">
    <name type="scientific">Microvirga aerilata</name>
    <dbReference type="NCBI Taxonomy" id="670292"/>
    <lineage>
        <taxon>Bacteria</taxon>
        <taxon>Pseudomonadati</taxon>
        <taxon>Pseudomonadota</taxon>
        <taxon>Alphaproteobacteria</taxon>
        <taxon>Hyphomicrobiales</taxon>
        <taxon>Methylobacteriaceae</taxon>
        <taxon>Microvirga</taxon>
    </lineage>
</organism>
<dbReference type="InterPro" id="IPR051692">
    <property type="entry name" value="OMP-like"/>
</dbReference>
<dbReference type="Proteomes" id="UP000605848">
    <property type="component" value="Unassembled WGS sequence"/>
</dbReference>
<proteinExistence type="inferred from homology"/>
<evidence type="ECO:0000256" key="2">
    <source>
        <dbReference type="SAM" id="SignalP"/>
    </source>
</evidence>
<dbReference type="PANTHER" id="PTHR34001">
    <property type="entry name" value="BLL7405 PROTEIN"/>
    <property type="match status" value="1"/>
</dbReference>
<evidence type="ECO:0000313" key="3">
    <source>
        <dbReference type="EMBL" id="MBL0405731.1"/>
    </source>
</evidence>
<sequence>MRKCVLSLLTGVAGLTLAASAVSAADLPAREAPPPAPFVAAAPVFTWTGFYGGVNAGWGWRSDDEESVVLTPGPGTPGLAGTLVFPDNEDGGFTGGAQIGYNYQIGSFVVGLETDIQWADTGDDEEVLFTPGPGSSGVFVPGTFENNDTDWFGTVRARVGIALDRFLIYGTGGFAYTDENTGWVVGGGVEWALPVTLFGSSAVTFGVEGLWLSFEDDDNGDRTIGTFTPAGGGAPVAVSLPADDDDQDFFVARAKLNFKFGTY</sequence>
<reference evidence="3" key="1">
    <citation type="submission" date="2021-01" db="EMBL/GenBank/DDBJ databases">
        <title>Microvirga sp.</title>
        <authorList>
            <person name="Kim M.K."/>
        </authorList>
    </citation>
    <scope>NUCLEOTIDE SEQUENCE</scope>
    <source>
        <strain evidence="3">5420S-16</strain>
    </source>
</reference>